<sequence length="97" mass="10543">MAEVCDTANCYGRGVGDIYFWGVGTNMLAAGPSAMSVKPWLPAPFLANAFVGLIKFIELIVKLFFVSGASKRCVQEHVWQGEKQRGPDRGGAHRGEK</sequence>
<comment type="caution">
    <text evidence="3">The sequence shown here is derived from an EMBL/GenBank/DDBJ whole genome shotgun (WGS) entry which is preliminary data.</text>
</comment>
<accession>A0AAV7L2K2</accession>
<dbReference type="EMBL" id="JANPWB010000016">
    <property type="protein sequence ID" value="KAJ1085358.1"/>
    <property type="molecule type" value="Genomic_DNA"/>
</dbReference>
<reference evidence="3" key="1">
    <citation type="journal article" date="2022" name="bioRxiv">
        <title>Sequencing and chromosome-scale assembly of the giantPleurodeles waltlgenome.</title>
        <authorList>
            <person name="Brown T."/>
            <person name="Elewa A."/>
            <person name="Iarovenko S."/>
            <person name="Subramanian E."/>
            <person name="Araus A.J."/>
            <person name="Petzold A."/>
            <person name="Susuki M."/>
            <person name="Suzuki K.-i.T."/>
            <person name="Hayashi T."/>
            <person name="Toyoda A."/>
            <person name="Oliveira C."/>
            <person name="Osipova E."/>
            <person name="Leigh N.D."/>
            <person name="Simon A."/>
            <person name="Yun M.H."/>
        </authorList>
    </citation>
    <scope>NUCLEOTIDE SEQUENCE</scope>
    <source>
        <strain evidence="3">20211129_DDA</strain>
        <tissue evidence="3">Liver</tissue>
    </source>
</reference>
<organism evidence="3 4">
    <name type="scientific">Pleurodeles waltl</name>
    <name type="common">Iberian ribbed newt</name>
    <dbReference type="NCBI Taxonomy" id="8319"/>
    <lineage>
        <taxon>Eukaryota</taxon>
        <taxon>Metazoa</taxon>
        <taxon>Chordata</taxon>
        <taxon>Craniata</taxon>
        <taxon>Vertebrata</taxon>
        <taxon>Euteleostomi</taxon>
        <taxon>Amphibia</taxon>
        <taxon>Batrachia</taxon>
        <taxon>Caudata</taxon>
        <taxon>Salamandroidea</taxon>
        <taxon>Salamandridae</taxon>
        <taxon>Pleurodelinae</taxon>
        <taxon>Pleurodeles</taxon>
    </lineage>
</organism>
<evidence type="ECO:0000256" key="2">
    <source>
        <dbReference type="SAM" id="Phobius"/>
    </source>
</evidence>
<keyword evidence="2" id="KW-0812">Transmembrane</keyword>
<evidence type="ECO:0000256" key="1">
    <source>
        <dbReference type="SAM" id="MobiDB-lite"/>
    </source>
</evidence>
<dbReference type="AlphaFoldDB" id="A0AAV7L2K2"/>
<keyword evidence="2" id="KW-0472">Membrane</keyword>
<proteinExistence type="predicted"/>
<keyword evidence="4" id="KW-1185">Reference proteome</keyword>
<dbReference type="Proteomes" id="UP001066276">
    <property type="component" value="Chromosome 12"/>
</dbReference>
<evidence type="ECO:0000313" key="4">
    <source>
        <dbReference type="Proteomes" id="UP001066276"/>
    </source>
</evidence>
<name>A0AAV7L2K2_PLEWA</name>
<protein>
    <submittedName>
        <fullName evidence="3">Uncharacterized protein</fullName>
    </submittedName>
</protein>
<feature type="region of interest" description="Disordered" evidence="1">
    <location>
        <begin position="78"/>
        <end position="97"/>
    </location>
</feature>
<gene>
    <name evidence="3" type="ORF">NDU88_005491</name>
</gene>
<evidence type="ECO:0000313" key="3">
    <source>
        <dbReference type="EMBL" id="KAJ1085358.1"/>
    </source>
</evidence>
<keyword evidence="2" id="KW-1133">Transmembrane helix</keyword>
<feature type="transmembrane region" description="Helical" evidence="2">
    <location>
        <begin position="45"/>
        <end position="65"/>
    </location>
</feature>